<dbReference type="EMBL" id="JAESVG020000001">
    <property type="protein sequence ID" value="KAG8631570.1"/>
    <property type="molecule type" value="Genomic_DNA"/>
</dbReference>
<gene>
    <name evidence="1" type="ORF">KVT40_000710</name>
</gene>
<dbReference type="OrthoDB" id="5367092at2759"/>
<accession>A0A8K0LCJ1</accession>
<protein>
    <submittedName>
        <fullName evidence="1">Uncharacterized protein</fullName>
    </submittedName>
</protein>
<name>A0A8K0LCJ1_9PEZI</name>
<reference evidence="1" key="1">
    <citation type="submission" date="2021-07" db="EMBL/GenBank/DDBJ databases">
        <title>Elsinoe batatas strain:CRI-CJ2 Genome sequencing and assembly.</title>
        <authorList>
            <person name="Huang L."/>
        </authorList>
    </citation>
    <scope>NUCLEOTIDE SEQUENCE</scope>
    <source>
        <strain evidence="1">CRI-CJ2</strain>
    </source>
</reference>
<evidence type="ECO:0000313" key="2">
    <source>
        <dbReference type="Proteomes" id="UP000809789"/>
    </source>
</evidence>
<dbReference type="AlphaFoldDB" id="A0A8K0LCJ1"/>
<organism evidence="1 2">
    <name type="scientific">Elsinoe batatas</name>
    <dbReference type="NCBI Taxonomy" id="2601811"/>
    <lineage>
        <taxon>Eukaryota</taxon>
        <taxon>Fungi</taxon>
        <taxon>Dikarya</taxon>
        <taxon>Ascomycota</taxon>
        <taxon>Pezizomycotina</taxon>
        <taxon>Dothideomycetes</taxon>
        <taxon>Dothideomycetidae</taxon>
        <taxon>Myriangiales</taxon>
        <taxon>Elsinoaceae</taxon>
        <taxon>Elsinoe</taxon>
    </lineage>
</organism>
<keyword evidence="2" id="KW-1185">Reference proteome</keyword>
<dbReference type="Proteomes" id="UP000809789">
    <property type="component" value="Unassembled WGS sequence"/>
</dbReference>
<evidence type="ECO:0000313" key="1">
    <source>
        <dbReference type="EMBL" id="KAG8631570.1"/>
    </source>
</evidence>
<proteinExistence type="predicted"/>
<sequence length="220" mass="23519">MARCQVTVRIASEALRALRASGSGINLCCAFGFKCDESKVEYNIIAWAEGQTLSQAYPTNHFPSALATPNTVALPVQPGDKFTLNPDWTTTVSAADNTCPVQPLPTFTFANDTPSASAMLFSRIRGARASPIYLLSMGPYGMITGQYGMRPTGNVMLFFMAREEGTEFDAGKVGNGFVVKGAEAKGCSVAFVGGKWKVIRGEDEEVKDGGHGGEDWTLDV</sequence>
<comment type="caution">
    <text evidence="1">The sequence shown here is derived from an EMBL/GenBank/DDBJ whole genome shotgun (WGS) entry which is preliminary data.</text>
</comment>